<dbReference type="InterPro" id="IPR007685">
    <property type="entry name" value="RelA_SpoT"/>
</dbReference>
<keyword evidence="4 6" id="KW-0472">Membrane</keyword>
<dbReference type="SUPFAM" id="SSF81324">
    <property type="entry name" value="Voltage-gated potassium channels"/>
    <property type="match status" value="1"/>
</dbReference>
<dbReference type="CDD" id="cd04508">
    <property type="entry name" value="Tudor_SF"/>
    <property type="match status" value="2"/>
</dbReference>
<feature type="transmembrane region" description="Helical" evidence="6">
    <location>
        <begin position="668"/>
        <end position="688"/>
    </location>
</feature>
<dbReference type="InterPro" id="IPR027359">
    <property type="entry name" value="Volt_channel_dom_sf"/>
</dbReference>
<comment type="subcellular location">
    <subcellularLocation>
        <location evidence="1">Membrane</location>
        <topology evidence="1">Multi-pass membrane protein</topology>
    </subcellularLocation>
</comment>
<dbReference type="InterPro" id="IPR003029">
    <property type="entry name" value="S1_domain"/>
</dbReference>
<dbReference type="Gene3D" id="1.20.120.350">
    <property type="entry name" value="Voltage-gated potassium channels. Chain C"/>
    <property type="match status" value="1"/>
</dbReference>
<evidence type="ECO:0000256" key="4">
    <source>
        <dbReference type="ARBA" id="ARBA00023136"/>
    </source>
</evidence>
<evidence type="ECO:0000259" key="8">
    <source>
        <dbReference type="PROSITE" id="PS50304"/>
    </source>
</evidence>
<sequence length="1871" mass="206533">MWPRSSGCAPRGFALQPGAPSVPGASFTTRVCGDLRTRTVLAFRRQMTLSRRLHDVAVALHASPEVSDRWVLIGVVVVFWNFLIVTLAILAEIPSERSRKTLALAVDEAEGPVPSLIPSWQELGFGRESKPEEKRPWSPSKDDLDEGLLRSEGLEATLAFDSIASSSQSLVVFGSLLPRHAEVTLTLLQRFLPTEEEKRFGQKAVMFLATQSNAEDEKFWKRKAAHLLTLARLGADCGTLLAGLLDPEPGQDVDGLMQFLHGHPIGREVAHLLQERKAIGDLVTLFDLRAQQDDLGRAGGALDTWPASAQLCHQLFVQSCRDSRPVLVELMLDEAPPKPPPRQRRPPTLKGAESDTGVSASAPTDRPELASLHALRAVLAASQADILQRLDSEIIRLMKMFDGVDALVQPTGVQGAPVKAPARREAVDIPDGPCDMLEDGSEGEAFVQSVAMGDSARDMLRKYMAKGRSSSMQETGTGPIAIVRRSRRAMSMDQKPSVTLPNQPEEELSSGDADLPELQRRTASKPTDYLPSLSVKRRAGNWFKLQPKMPTDKRMGKSKTMKAKAKAETVNNGTPSKTTPEKRTKTRQSSVSDATACVPTPRAAGDTQKSPGAEESRAIQEMGPGIFGRMHSEFSVESLQRYALEGMGHESAENRCTDIVSHPMFERFMMLIVGLNVIELAVSVEFDYNASNPTLHSCLVIIENIFCGIFTVEIILRSFTYKRFLHLLQDGWFLFDFLLVLLMIWESWVMPFLTASGPIHASFESSGAWRMARIFRVLRTARMARLVRLLPELMILIKGMLVACRSVFFTLLLLLIITFVFSIAFLELGRGTDLESEFFPSILSSVVTLILHCIVPDQEVFFRIVAQDNPGLGLLVLLFILLGSLTVMNMLLGVLVEAVKTVSTIEREQMVADFARRVLWQLIQSDKEDPDEDDYCDRMISEKEFKSLLRKPKAVKALAKLGVDASSAVDYGKMLFEDDGSVSFMDFMRAMLALRGSNKTTVKDMVELRKYVGEEFADMRRLFSELCSFIQNTMGAMGVEIEETYCGSSEAKFDTFADVFSFTTELGTETPRTSRALRLVEEHSPKDALAAVALARKCRQRTLSGQVFTVVPLVEEVDGERRSALDFHAPVARSLGYDLPVDPNAVGLLPIPHCETLPATLEHFGLLLRYPSEYRLVLDWFDRQFGFLDRILTHGIRVVKVALHQNRGFQALGSGYKVKSRMKSPQSLMKKLLQGRRVNDLLGLEVIVQPRHLLSGKGEATAFAAASAILKYVSSVEAGWKIAPNSFKDYVSKPKKSGYQAIHLTLVTDFQANTLSVRHQSQAPCQLELHIFTTQMKLRERQGPASHATYKSFPLCPEDLMEKLGNEGVVSISEVAHHDFDADASQKLEELAQRAGYQDMDIEDLRLSRAHVNKVVSAFQELMAAETTSTLPLGDETDAASLPDGYLLGPLSFVHLSVSRSTVAPGRRTSLIRRARGGEGDALAVGDTVSALCPDDSQWYPGAIEKINDDGTFSVKWDDPDGGPETHDIEVADIQKIVIFKDYKVGERVEAIFPDDGYWYPAEVTKVGDGRFTVKWDDPDGGPEESEVDAKEMKYPPIPYGDIEIGKKYDGTVRSVLDFGAFVDIGAESEGLLHISRISGERVENIYDVLSEGQKVEVWVSGKREDEEKFGLTMVEGKMDSAPRAPADLTPFADLPSDEWYNGKVARTAPFGAFVTVTLDSGAQADGLVHVSKIKDGFVDNVDDEVSIGQDVKVRIEDVDLDSNRMRLSMREGGFGGGPRAPVDLTPFESISPDNWLKGKVARLAPFGAFVTVTTPDGDATADGLVHITQIRDGFVESVEDELQVGQEVEVRVESANNEDGKMSLSMKQPF</sequence>
<dbReference type="SUPFAM" id="SSF81301">
    <property type="entry name" value="Nucleotidyltransferase"/>
    <property type="match status" value="1"/>
</dbReference>
<evidence type="ECO:0000256" key="2">
    <source>
        <dbReference type="ARBA" id="ARBA00022692"/>
    </source>
</evidence>
<feature type="transmembrane region" description="Helical" evidence="6">
    <location>
        <begin position="694"/>
        <end position="715"/>
    </location>
</feature>
<evidence type="ECO:0000256" key="1">
    <source>
        <dbReference type="ARBA" id="ARBA00004141"/>
    </source>
</evidence>
<dbReference type="InterPro" id="IPR014002">
    <property type="entry name" value="Agenet_dom_plant"/>
</dbReference>
<dbReference type="Proteomes" id="UP001642484">
    <property type="component" value="Unassembled WGS sequence"/>
</dbReference>
<feature type="domain" description="S1 motif" evidence="7">
    <location>
        <begin position="1698"/>
        <end position="1771"/>
    </location>
</feature>
<feature type="transmembrane region" description="Helical" evidence="6">
    <location>
        <begin position="875"/>
        <end position="896"/>
    </location>
</feature>
<dbReference type="Pfam" id="PF04607">
    <property type="entry name" value="RelA_SpoT"/>
    <property type="match status" value="1"/>
</dbReference>
<reference evidence="9 10" key="1">
    <citation type="submission" date="2024-02" db="EMBL/GenBank/DDBJ databases">
        <authorList>
            <person name="Chen Y."/>
            <person name="Shah S."/>
            <person name="Dougan E. K."/>
            <person name="Thang M."/>
            <person name="Chan C."/>
        </authorList>
    </citation>
    <scope>NUCLEOTIDE SEQUENCE [LARGE SCALE GENOMIC DNA]</scope>
</reference>
<evidence type="ECO:0000256" key="5">
    <source>
        <dbReference type="SAM" id="MobiDB-lite"/>
    </source>
</evidence>
<dbReference type="SMART" id="SM00954">
    <property type="entry name" value="RelA_SpoT"/>
    <property type="match status" value="1"/>
</dbReference>
<dbReference type="Gene3D" id="1.10.287.70">
    <property type="match status" value="1"/>
</dbReference>
<gene>
    <name evidence="9" type="ORF">CCMP2556_LOCUS49968</name>
</gene>
<organism evidence="9 10">
    <name type="scientific">Durusdinium trenchii</name>
    <dbReference type="NCBI Taxonomy" id="1381693"/>
    <lineage>
        <taxon>Eukaryota</taxon>
        <taxon>Sar</taxon>
        <taxon>Alveolata</taxon>
        <taxon>Dinophyceae</taxon>
        <taxon>Suessiales</taxon>
        <taxon>Symbiodiniaceae</taxon>
        <taxon>Durusdinium</taxon>
    </lineage>
</organism>
<feature type="transmembrane region" description="Helical" evidence="6">
    <location>
        <begin position="727"/>
        <end position="745"/>
    </location>
</feature>
<dbReference type="Pfam" id="PF05641">
    <property type="entry name" value="Agenet"/>
    <property type="match status" value="1"/>
</dbReference>
<dbReference type="PANTHER" id="PTHR10724">
    <property type="entry name" value="30S RIBOSOMAL PROTEIN S1"/>
    <property type="match status" value="1"/>
</dbReference>
<protein>
    <submittedName>
        <fullName evidence="9">Uncharacterized protein</fullName>
    </submittedName>
</protein>
<dbReference type="EMBL" id="CAXAMN010026917">
    <property type="protein sequence ID" value="CAK9106993.1"/>
    <property type="molecule type" value="Genomic_DNA"/>
</dbReference>
<dbReference type="SUPFAM" id="SSF50249">
    <property type="entry name" value="Nucleic acid-binding proteins"/>
    <property type="match status" value="3"/>
</dbReference>
<dbReference type="InterPro" id="IPR043519">
    <property type="entry name" value="NT_sf"/>
</dbReference>
<evidence type="ECO:0000313" key="9">
    <source>
        <dbReference type="EMBL" id="CAK9106993.1"/>
    </source>
</evidence>
<feature type="region of interest" description="Disordered" evidence="5">
    <location>
        <begin position="331"/>
        <end position="364"/>
    </location>
</feature>
<dbReference type="InterPro" id="IPR008395">
    <property type="entry name" value="Agenet-like_dom"/>
</dbReference>
<dbReference type="SMART" id="SM00316">
    <property type="entry name" value="S1"/>
    <property type="match status" value="3"/>
</dbReference>
<evidence type="ECO:0000256" key="3">
    <source>
        <dbReference type="ARBA" id="ARBA00022989"/>
    </source>
</evidence>
<proteinExistence type="predicted"/>
<dbReference type="PANTHER" id="PTHR10724:SF10">
    <property type="entry name" value="S1 RNA-BINDING DOMAIN-CONTAINING PROTEIN 1"/>
    <property type="match status" value="1"/>
</dbReference>
<dbReference type="Gene3D" id="2.40.50.140">
    <property type="entry name" value="Nucleic acid-binding proteins"/>
    <property type="match status" value="3"/>
</dbReference>
<feature type="transmembrane region" description="Helical" evidence="6">
    <location>
        <begin position="793"/>
        <end position="826"/>
    </location>
</feature>
<feature type="domain" description="Tudor" evidence="8">
    <location>
        <begin position="1542"/>
        <end position="1600"/>
    </location>
</feature>
<dbReference type="InterPro" id="IPR012340">
    <property type="entry name" value="NA-bd_OB-fold"/>
</dbReference>
<dbReference type="PROSITE" id="PS50126">
    <property type="entry name" value="S1"/>
    <property type="match status" value="3"/>
</dbReference>
<dbReference type="SMART" id="SM00333">
    <property type="entry name" value="TUDOR"/>
    <property type="match status" value="2"/>
</dbReference>
<dbReference type="Gene3D" id="3.30.460.10">
    <property type="entry name" value="Beta Polymerase, domain 2"/>
    <property type="match status" value="1"/>
</dbReference>
<comment type="caution">
    <text evidence="9">The sequence shown here is derived from an EMBL/GenBank/DDBJ whole genome shotgun (WGS) entry which is preliminary data.</text>
</comment>
<feature type="region of interest" description="Disordered" evidence="5">
    <location>
        <begin position="487"/>
        <end position="515"/>
    </location>
</feature>
<feature type="compositionally biased region" description="Polar residues" evidence="5">
    <location>
        <begin position="569"/>
        <end position="578"/>
    </location>
</feature>
<feature type="region of interest" description="Disordered" evidence="5">
    <location>
        <begin position="545"/>
        <end position="616"/>
    </location>
</feature>
<name>A0ABP0S3Q7_9DINO</name>
<dbReference type="InterPro" id="IPR050437">
    <property type="entry name" value="Ribos_protein_bS1-like"/>
</dbReference>
<keyword evidence="3 6" id="KW-1133">Transmembrane helix</keyword>
<accession>A0ABP0S3Q7</accession>
<feature type="domain" description="S1 motif" evidence="7">
    <location>
        <begin position="1794"/>
        <end position="1868"/>
    </location>
</feature>
<dbReference type="SMART" id="SM00743">
    <property type="entry name" value="Agenet"/>
    <property type="match status" value="1"/>
</dbReference>
<keyword evidence="2 6" id="KW-0812">Transmembrane</keyword>
<dbReference type="Pfam" id="PF00520">
    <property type="entry name" value="Ion_trans"/>
    <property type="match status" value="1"/>
</dbReference>
<dbReference type="PROSITE" id="PS50304">
    <property type="entry name" value="TUDOR"/>
    <property type="match status" value="1"/>
</dbReference>
<dbReference type="Gene3D" id="2.30.30.140">
    <property type="match status" value="2"/>
</dbReference>
<feature type="transmembrane region" description="Helical" evidence="6">
    <location>
        <begin position="70"/>
        <end position="91"/>
    </location>
</feature>
<evidence type="ECO:0000313" key="10">
    <source>
        <dbReference type="Proteomes" id="UP001642484"/>
    </source>
</evidence>
<dbReference type="Pfam" id="PF00575">
    <property type="entry name" value="S1"/>
    <property type="match status" value="3"/>
</dbReference>
<feature type="domain" description="S1 motif" evidence="7">
    <location>
        <begin position="1606"/>
        <end position="1675"/>
    </location>
</feature>
<dbReference type="InterPro" id="IPR002999">
    <property type="entry name" value="Tudor"/>
</dbReference>
<evidence type="ECO:0000259" key="7">
    <source>
        <dbReference type="PROSITE" id="PS50126"/>
    </source>
</evidence>
<dbReference type="InterPro" id="IPR005821">
    <property type="entry name" value="Ion_trans_dom"/>
</dbReference>
<dbReference type="CDD" id="cd05399">
    <property type="entry name" value="NT_Rel-Spo_like"/>
    <property type="match status" value="1"/>
</dbReference>
<evidence type="ECO:0000256" key="6">
    <source>
        <dbReference type="SAM" id="Phobius"/>
    </source>
</evidence>
<feature type="transmembrane region" description="Helical" evidence="6">
    <location>
        <begin position="838"/>
        <end position="855"/>
    </location>
</feature>
<keyword evidence="10" id="KW-1185">Reference proteome</keyword>